<dbReference type="InterPro" id="IPR037682">
    <property type="entry name" value="TonB_C"/>
</dbReference>
<evidence type="ECO:0000256" key="6">
    <source>
        <dbReference type="ARBA" id="ARBA00022692"/>
    </source>
</evidence>
<dbReference type="Gene3D" id="3.30.1150.10">
    <property type="match status" value="1"/>
</dbReference>
<dbReference type="RefSeq" id="WP_324693676.1">
    <property type="nucleotide sequence ID" value="NZ_JAYMYJ010000043.1"/>
</dbReference>
<keyword evidence="10" id="KW-0735">Signal-anchor</keyword>
<dbReference type="PANTHER" id="PTHR33446:SF2">
    <property type="entry name" value="PROTEIN TONB"/>
    <property type="match status" value="1"/>
</dbReference>
<dbReference type="PRINTS" id="PR01374">
    <property type="entry name" value="TONBPROTEIN"/>
</dbReference>
<dbReference type="Pfam" id="PF03544">
    <property type="entry name" value="TonB_C"/>
    <property type="match status" value="1"/>
</dbReference>
<comment type="subcellular location">
    <subcellularLocation>
        <location evidence="1 10">Cell inner membrane</location>
        <topology evidence="1 10">Single-pass membrane protein</topology>
        <orientation evidence="1 10">Periplasmic side</orientation>
    </subcellularLocation>
</comment>
<feature type="compositionally biased region" description="Basic and acidic residues" evidence="11">
    <location>
        <begin position="71"/>
        <end position="86"/>
    </location>
</feature>
<proteinExistence type="inferred from homology"/>
<organism evidence="13 14">
    <name type="scientific">Candidatus Thiothrix phosphatis</name>
    <dbReference type="NCBI Taxonomy" id="3112415"/>
    <lineage>
        <taxon>Bacteria</taxon>
        <taxon>Pseudomonadati</taxon>
        <taxon>Pseudomonadota</taxon>
        <taxon>Gammaproteobacteria</taxon>
        <taxon>Thiotrichales</taxon>
        <taxon>Thiotrichaceae</taxon>
        <taxon>Thiothrix</taxon>
    </lineage>
</organism>
<keyword evidence="9 10" id="KW-0472">Membrane</keyword>
<sequence>MKYHLTGFGVSALAHAGVLLAVLPLLFWQGKTGQVEAPQAVQLSLAQFVPAPKPVEKPVASPVPPPVQEAPKPESKPQPKPVEKTKVSKPLPKKPKPEKKPVKKPEAVPQNVAPKAEPQPKRQPDPVAVAKPQPQVAAAVAHPVAVPSPAARPVAPVSRAAPLAPAVDNKAAEAAYKARLQSLIASRKQYPRLAEKAEVEGSVVVSFTVLPNGAITGVRVSKSAGNDWLDKAAVQAVNAASGALPFPPEIRKPQWVFSLTVNFKLDG</sequence>
<reference evidence="14" key="1">
    <citation type="submission" date="2023-07" db="EMBL/GenBank/DDBJ databases">
        <title>The carbon used by Thiothrix.</title>
        <authorList>
            <person name="Chen L."/>
        </authorList>
    </citation>
    <scope>NUCLEOTIDE SEQUENCE [LARGE SCALE GENOMIC DNA]</scope>
</reference>
<dbReference type="EMBL" id="JAYMYJ010000043">
    <property type="protein sequence ID" value="MEB4590377.1"/>
    <property type="molecule type" value="Genomic_DNA"/>
</dbReference>
<keyword evidence="6 10" id="KW-0812">Transmembrane</keyword>
<comment type="similarity">
    <text evidence="2 10">Belongs to the TonB family.</text>
</comment>
<feature type="transmembrane region" description="Helical" evidence="10">
    <location>
        <begin position="7"/>
        <end position="28"/>
    </location>
</feature>
<keyword evidence="5 10" id="KW-0997">Cell inner membrane</keyword>
<dbReference type="PANTHER" id="PTHR33446">
    <property type="entry name" value="PROTEIN TONB-RELATED"/>
    <property type="match status" value="1"/>
</dbReference>
<evidence type="ECO:0000259" key="12">
    <source>
        <dbReference type="PROSITE" id="PS52015"/>
    </source>
</evidence>
<dbReference type="InterPro" id="IPR051045">
    <property type="entry name" value="TonB-dependent_transducer"/>
</dbReference>
<evidence type="ECO:0000313" key="14">
    <source>
        <dbReference type="Proteomes" id="UP001308005"/>
    </source>
</evidence>
<evidence type="ECO:0000313" key="13">
    <source>
        <dbReference type="EMBL" id="MEB4590377.1"/>
    </source>
</evidence>
<dbReference type="InterPro" id="IPR006260">
    <property type="entry name" value="TonB/TolA_C"/>
</dbReference>
<evidence type="ECO:0000256" key="2">
    <source>
        <dbReference type="ARBA" id="ARBA00006555"/>
    </source>
</evidence>
<evidence type="ECO:0000256" key="8">
    <source>
        <dbReference type="ARBA" id="ARBA00022989"/>
    </source>
</evidence>
<dbReference type="Proteomes" id="UP001308005">
    <property type="component" value="Unassembled WGS sequence"/>
</dbReference>
<keyword evidence="8 10" id="KW-1133">Transmembrane helix</keyword>
<keyword evidence="4 10" id="KW-1003">Cell membrane</keyword>
<evidence type="ECO:0000256" key="5">
    <source>
        <dbReference type="ARBA" id="ARBA00022519"/>
    </source>
</evidence>
<comment type="function">
    <text evidence="10">Interacts with outer membrane receptor proteins that carry out high-affinity binding and energy dependent uptake into the periplasmic space of specific substrates. It could act to transduce energy from the cytoplasmic membrane to specific energy-requiring processes in the outer membrane, resulting in the release into the periplasm of ligands bound by these outer membrane proteins.</text>
</comment>
<comment type="caution">
    <text evidence="13">The sequence shown here is derived from an EMBL/GenBank/DDBJ whole genome shotgun (WGS) entry which is preliminary data.</text>
</comment>
<dbReference type="InterPro" id="IPR003538">
    <property type="entry name" value="TonB"/>
</dbReference>
<evidence type="ECO:0000256" key="4">
    <source>
        <dbReference type="ARBA" id="ARBA00022475"/>
    </source>
</evidence>
<evidence type="ECO:0000256" key="10">
    <source>
        <dbReference type="RuleBase" id="RU362123"/>
    </source>
</evidence>
<evidence type="ECO:0000256" key="9">
    <source>
        <dbReference type="ARBA" id="ARBA00023136"/>
    </source>
</evidence>
<keyword evidence="3 10" id="KW-0813">Transport</keyword>
<dbReference type="PROSITE" id="PS52015">
    <property type="entry name" value="TONB_CTD"/>
    <property type="match status" value="1"/>
</dbReference>
<reference evidence="13 14" key="2">
    <citation type="submission" date="2024-01" db="EMBL/GenBank/DDBJ databases">
        <authorList>
            <person name="Xie X."/>
        </authorList>
    </citation>
    <scope>NUCLEOTIDE SEQUENCE [LARGE SCALE GENOMIC DNA]</scope>
    <source>
        <strain evidence="13">SCUT-1</strain>
    </source>
</reference>
<keyword evidence="7 10" id="KW-0653">Protein transport</keyword>
<evidence type="ECO:0000256" key="1">
    <source>
        <dbReference type="ARBA" id="ARBA00004383"/>
    </source>
</evidence>
<evidence type="ECO:0000256" key="3">
    <source>
        <dbReference type="ARBA" id="ARBA00022448"/>
    </source>
</evidence>
<feature type="region of interest" description="Disordered" evidence="11">
    <location>
        <begin position="55"/>
        <end position="134"/>
    </location>
</feature>
<protein>
    <recommendedName>
        <fullName evidence="10">Protein TonB</fullName>
    </recommendedName>
</protein>
<accession>A0ABU6CWB8</accession>
<dbReference type="NCBIfam" id="TIGR01352">
    <property type="entry name" value="tonB_Cterm"/>
    <property type="match status" value="1"/>
</dbReference>
<dbReference type="SUPFAM" id="SSF74653">
    <property type="entry name" value="TolA/TonB C-terminal domain"/>
    <property type="match status" value="1"/>
</dbReference>
<evidence type="ECO:0000256" key="7">
    <source>
        <dbReference type="ARBA" id="ARBA00022927"/>
    </source>
</evidence>
<name>A0ABU6CWB8_9GAMM</name>
<feature type="domain" description="TonB C-terminal" evidence="12">
    <location>
        <begin position="175"/>
        <end position="267"/>
    </location>
</feature>
<gene>
    <name evidence="13" type="ORF">VSS37_05250</name>
</gene>
<evidence type="ECO:0000256" key="11">
    <source>
        <dbReference type="SAM" id="MobiDB-lite"/>
    </source>
</evidence>
<keyword evidence="14" id="KW-1185">Reference proteome</keyword>